<evidence type="ECO:0000256" key="7">
    <source>
        <dbReference type="SAM" id="MobiDB-lite"/>
    </source>
</evidence>
<feature type="transmembrane region" description="Helical" evidence="8">
    <location>
        <begin position="1106"/>
        <end position="1128"/>
    </location>
</feature>
<evidence type="ECO:0000313" key="12">
    <source>
        <dbReference type="Proteomes" id="UP000838412"/>
    </source>
</evidence>
<accession>A0A8K0AG08</accession>
<feature type="domain" description="G-protein coupled receptors family 3 profile" evidence="10">
    <location>
        <begin position="1006"/>
        <end position="1249"/>
    </location>
</feature>
<evidence type="ECO:0000313" key="11">
    <source>
        <dbReference type="EMBL" id="CAH1274117.1"/>
    </source>
</evidence>
<keyword evidence="5" id="KW-0675">Receptor</keyword>
<dbReference type="OrthoDB" id="6366218at2759"/>
<dbReference type="PRINTS" id="PR00248">
    <property type="entry name" value="GPCRMGR"/>
</dbReference>
<organism evidence="11 12">
    <name type="scientific">Branchiostoma lanceolatum</name>
    <name type="common">Common lancelet</name>
    <name type="synonym">Amphioxus lanceolatum</name>
    <dbReference type="NCBI Taxonomy" id="7740"/>
    <lineage>
        <taxon>Eukaryota</taxon>
        <taxon>Metazoa</taxon>
        <taxon>Chordata</taxon>
        <taxon>Cephalochordata</taxon>
        <taxon>Leptocardii</taxon>
        <taxon>Amphioxiformes</taxon>
        <taxon>Branchiostomatidae</taxon>
        <taxon>Branchiostoma</taxon>
    </lineage>
</organism>
<dbReference type="PANTHER" id="PTHR24060">
    <property type="entry name" value="METABOTROPIC GLUTAMATE RECEPTOR"/>
    <property type="match status" value="1"/>
</dbReference>
<evidence type="ECO:0000259" key="10">
    <source>
        <dbReference type="PROSITE" id="PS50259"/>
    </source>
</evidence>
<evidence type="ECO:0000256" key="5">
    <source>
        <dbReference type="ARBA" id="ARBA00023170"/>
    </source>
</evidence>
<proteinExistence type="predicted"/>
<feature type="signal peptide" evidence="9">
    <location>
        <begin position="1"/>
        <end position="22"/>
    </location>
</feature>
<comment type="subcellular location">
    <subcellularLocation>
        <location evidence="1">Membrane</location>
        <topology evidence="1">Multi-pass membrane protein</topology>
    </subcellularLocation>
</comment>
<keyword evidence="6" id="KW-0325">Glycoprotein</keyword>
<name>A0A8K0AG08_BRALA</name>
<dbReference type="InterPro" id="IPR000337">
    <property type="entry name" value="GPCR_3"/>
</dbReference>
<dbReference type="EMBL" id="OV696694">
    <property type="protein sequence ID" value="CAH1274117.1"/>
    <property type="molecule type" value="Genomic_DNA"/>
</dbReference>
<feature type="transmembrane region" description="Helical" evidence="8">
    <location>
        <begin position="1157"/>
        <end position="1177"/>
    </location>
</feature>
<dbReference type="GO" id="GO:0004930">
    <property type="term" value="F:G protein-coupled receptor activity"/>
    <property type="evidence" value="ECO:0007669"/>
    <property type="project" value="InterPro"/>
</dbReference>
<dbReference type="InterPro" id="IPR050726">
    <property type="entry name" value="mGluR"/>
</dbReference>
<dbReference type="InterPro" id="IPR017978">
    <property type="entry name" value="GPCR_3_C"/>
</dbReference>
<keyword evidence="9" id="KW-0732">Signal</keyword>
<sequence length="1307" mass="142591">MTSYCLATVFLVFTLLLPNGEGQPHLRTQGDVIIPALIPVHPAGHVPFTCGDVVPATSLQLVEAFLFAIDVINRDSALLPGVRLGGVVIDSCNSPEIAALEVTNLLSGGAGYPSDDKDKVVGFVSGESDQVTAAVASVLASTQTPQISYTTTSAALSDDLLYPYLFRALPSEKTHGVVLAEIVKKLKWTYVSVIVSDDVYGSANLKAFRRIAENDDVCISSTQFVRQNSTDTDLDYVISVLRSKQGAKGVMLLLQMEAIHRVFEAATRAGVSTQFQWLGFGLKDVLERDNFDSVAKGSISLETETQEINTFKEYLKTLNPANYTRNPSFRVFWQQYFNCDLFPGDGPFGQNCTGNEVLDENSGFEQDPLVLSVFNSVYSFAHALEAVLSGGCLGPVSACVVGKGARFFEKLKRLSFVSVSGSNFRFTQDRFANPTFDILNYKRIPGGAFAMSKVGRYAGGILQLNPSDVFTCNDQNMPVVSTSYCVGTCPECARADDVIYIPGDVIIPAVFPIHSSQSSSPFACGALRSKAVVQDVEALLYALDKVNADRDILPTLRLGTVVLDSCSSGVKAVRDASNLQSTGKTSRGDLVSQIAGYVGSSNAGESQQLATFLDGLEIPEIGTCQNNRLLTDRSRYPNFLNAVSSEKQKVNVTIAVLRRLGFSYVSVVNSEDEMFKMLKKDFVSAANRQGICIATEVEMKSFHQSGDYDRTIAALKEHAEKGAEAVVLFLSSAQARSLIGATSRGDALGLFTWVSALGLGNDNAFFSTNVTLKYATRGALRLETEVRKSQAFENYVSSLTPGQNTRNPWFKHFWQYLFQCDLPGTIAKYGRQCGSDSRVVNFDFLDDGCSLSTINAVVAMARGIHQYWKETCSTPGLCDAYWSSVGRLQDIVDKIRAVSYTDESGGIFRFTPSGDAAARMKILNYQRQSGGSYGYKEVGTWSDNTLQLAPWTVRAYAADGMERRSTSACKDTSFCPQCTNVPSSKPTGINVTRNVFAPITDLESLWGLLVVVAAGLGVTIMTIFTCYVTVTLQSIQTKRSSTALGYLLLVGILLMFVTVVFFVIEPTDAVCGLRRVGLALAYAVCFAAMLAKIARTGMARPPSSPVMFVIASLLISVQVAVSVEWLILAPPKAVYKAVTKDNTVKYIFQCAVRKESLIQSLTYVMLLGLLTLIFAIVKSTRRERTSEIICISNSAWLTGFILVAWTIMHTLGATSLNKEHWRDPAVCIGLVTTGWILLLFMFIPKLWTLARLKRRHHLRKVNAENQRRARAVSHPPRQNIVNGNATSRSRGSDNSRPSQPPLYGDVA</sequence>
<dbReference type="GO" id="GO:0016020">
    <property type="term" value="C:membrane"/>
    <property type="evidence" value="ECO:0007669"/>
    <property type="project" value="UniProtKB-SubCell"/>
</dbReference>
<dbReference type="InterPro" id="IPR001828">
    <property type="entry name" value="ANF_lig-bd_rcpt"/>
</dbReference>
<keyword evidence="4 8" id="KW-0472">Membrane</keyword>
<evidence type="ECO:0000256" key="2">
    <source>
        <dbReference type="ARBA" id="ARBA00022692"/>
    </source>
</evidence>
<feature type="compositionally biased region" description="Polar residues" evidence="7">
    <location>
        <begin position="1279"/>
        <end position="1297"/>
    </location>
</feature>
<feature type="region of interest" description="Disordered" evidence="7">
    <location>
        <begin position="1263"/>
        <end position="1307"/>
    </location>
</feature>
<evidence type="ECO:0000256" key="6">
    <source>
        <dbReference type="ARBA" id="ARBA00023180"/>
    </source>
</evidence>
<protein>
    <submittedName>
        <fullName evidence="11">GRM3 protein</fullName>
    </submittedName>
</protein>
<dbReference type="Pfam" id="PF00003">
    <property type="entry name" value="7tm_3"/>
    <property type="match status" value="1"/>
</dbReference>
<evidence type="ECO:0000256" key="9">
    <source>
        <dbReference type="SAM" id="SignalP"/>
    </source>
</evidence>
<feature type="transmembrane region" description="Helical" evidence="8">
    <location>
        <begin position="1189"/>
        <end position="1208"/>
    </location>
</feature>
<evidence type="ECO:0000256" key="3">
    <source>
        <dbReference type="ARBA" id="ARBA00022989"/>
    </source>
</evidence>
<dbReference type="CDD" id="cd13953">
    <property type="entry name" value="7tm_classC_mGluR-like"/>
    <property type="match status" value="1"/>
</dbReference>
<reference evidence="11" key="1">
    <citation type="submission" date="2022-01" db="EMBL/GenBank/DDBJ databases">
        <authorList>
            <person name="Braso-Vives M."/>
        </authorList>
    </citation>
    <scope>NUCLEOTIDE SEQUENCE</scope>
</reference>
<dbReference type="Pfam" id="PF01094">
    <property type="entry name" value="ANF_receptor"/>
    <property type="match status" value="2"/>
</dbReference>
<feature type="transmembrane region" description="Helical" evidence="8">
    <location>
        <begin position="1228"/>
        <end position="1250"/>
    </location>
</feature>
<evidence type="ECO:0000256" key="1">
    <source>
        <dbReference type="ARBA" id="ARBA00004141"/>
    </source>
</evidence>
<dbReference type="Proteomes" id="UP000838412">
    <property type="component" value="Chromosome 9"/>
</dbReference>
<evidence type="ECO:0000256" key="8">
    <source>
        <dbReference type="SAM" id="Phobius"/>
    </source>
</evidence>
<keyword evidence="2 8" id="KW-0812">Transmembrane</keyword>
<dbReference type="PROSITE" id="PS50259">
    <property type="entry name" value="G_PROTEIN_RECEP_F3_4"/>
    <property type="match status" value="1"/>
</dbReference>
<dbReference type="SUPFAM" id="SSF53822">
    <property type="entry name" value="Periplasmic binding protein-like I"/>
    <property type="match status" value="2"/>
</dbReference>
<dbReference type="Gene3D" id="3.40.50.2300">
    <property type="match status" value="4"/>
</dbReference>
<feature type="transmembrane region" description="Helical" evidence="8">
    <location>
        <begin position="1005"/>
        <end position="1032"/>
    </location>
</feature>
<keyword evidence="3 8" id="KW-1133">Transmembrane helix</keyword>
<feature type="chain" id="PRO_5035477048" evidence="9">
    <location>
        <begin position="23"/>
        <end position="1307"/>
    </location>
</feature>
<feature type="transmembrane region" description="Helical" evidence="8">
    <location>
        <begin position="1076"/>
        <end position="1094"/>
    </location>
</feature>
<evidence type="ECO:0000256" key="4">
    <source>
        <dbReference type="ARBA" id="ARBA00023136"/>
    </source>
</evidence>
<keyword evidence="12" id="KW-1185">Reference proteome</keyword>
<gene>
    <name evidence="11" type="primary">GRM3</name>
    <name evidence="11" type="ORF">BLAG_LOCUS25235</name>
</gene>
<dbReference type="InterPro" id="IPR028082">
    <property type="entry name" value="Peripla_BP_I"/>
</dbReference>
<feature type="transmembrane region" description="Helical" evidence="8">
    <location>
        <begin position="1044"/>
        <end position="1064"/>
    </location>
</feature>